<accession>A0A7W4K950</accession>
<evidence type="ECO:0000313" key="2">
    <source>
        <dbReference type="EMBL" id="MBB2202575.1"/>
    </source>
</evidence>
<protein>
    <submittedName>
        <fullName evidence="2">General secretion pathway protein GspN</fullName>
    </submittedName>
</protein>
<dbReference type="AlphaFoldDB" id="A0A7W4K950"/>
<feature type="region of interest" description="Disordered" evidence="1">
    <location>
        <begin position="139"/>
        <end position="187"/>
    </location>
</feature>
<comment type="caution">
    <text evidence="2">The sequence shown here is derived from an EMBL/GenBank/DDBJ whole genome shotgun (WGS) entry which is preliminary data.</text>
</comment>
<dbReference type="EMBL" id="JABEQM010000011">
    <property type="protein sequence ID" value="MBB2202575.1"/>
    <property type="molecule type" value="Genomic_DNA"/>
</dbReference>
<feature type="compositionally biased region" description="Basic and acidic residues" evidence="1">
    <location>
        <begin position="144"/>
        <end position="158"/>
    </location>
</feature>
<proteinExistence type="predicted"/>
<organism evidence="2 3">
    <name type="scientific">Gluconacetobacter tumulisoli</name>
    <dbReference type="NCBI Taxonomy" id="1286189"/>
    <lineage>
        <taxon>Bacteria</taxon>
        <taxon>Pseudomonadati</taxon>
        <taxon>Pseudomonadota</taxon>
        <taxon>Alphaproteobacteria</taxon>
        <taxon>Acetobacterales</taxon>
        <taxon>Acetobacteraceae</taxon>
        <taxon>Gluconacetobacter</taxon>
    </lineage>
</organism>
<keyword evidence="3" id="KW-1185">Reference proteome</keyword>
<gene>
    <name evidence="2" type="ORF">HLH28_13520</name>
</gene>
<evidence type="ECO:0000313" key="3">
    <source>
        <dbReference type="Proteomes" id="UP000578030"/>
    </source>
</evidence>
<reference evidence="2 3" key="1">
    <citation type="submission" date="2020-04" db="EMBL/GenBank/DDBJ databases">
        <title>Description of novel Gluconacetobacter.</title>
        <authorList>
            <person name="Sombolestani A."/>
        </authorList>
    </citation>
    <scope>NUCLEOTIDE SEQUENCE [LARGE SCALE GENOMIC DNA]</scope>
    <source>
        <strain evidence="2 3">LMG 27802</strain>
    </source>
</reference>
<dbReference type="Proteomes" id="UP000578030">
    <property type="component" value="Unassembled WGS sequence"/>
</dbReference>
<sequence length="187" mass="19671">MTRMIFPSSRRRIAAACGAGFVCAGFSIAFLSFSIRETALAAPLPAAPVEQDMANTAQIGDWQGVILTRPLFSRTRRPDAAPDVSTSRPRLAGIVASLGRRRAIFMTQGAGRGQVVDVGATVGPWRIVAIGVDSVRVTGEDGEQTLRPDRDRSADGKTDGAPAPGDEPGISSPDDQKPEDQTPGGTR</sequence>
<evidence type="ECO:0000256" key="1">
    <source>
        <dbReference type="SAM" id="MobiDB-lite"/>
    </source>
</evidence>
<dbReference type="RefSeq" id="WP_182960056.1">
    <property type="nucleotide sequence ID" value="NZ_JABEQM010000011.1"/>
</dbReference>
<name>A0A7W4K950_9PROT</name>